<evidence type="ECO:0000313" key="3">
    <source>
        <dbReference type="Proteomes" id="UP000271603"/>
    </source>
</evidence>
<evidence type="ECO:0000313" key="1">
    <source>
        <dbReference type="EMBL" id="VEA72225.1"/>
    </source>
</evidence>
<dbReference type="Gene3D" id="1.20.1270.340">
    <property type="match status" value="1"/>
</dbReference>
<organism evidence="1 3">
    <name type="scientific">Serratia rubidaea</name>
    <name type="common">Serratia marinorubra</name>
    <dbReference type="NCBI Taxonomy" id="61652"/>
    <lineage>
        <taxon>Bacteria</taxon>
        <taxon>Pseudomonadati</taxon>
        <taxon>Pseudomonadota</taxon>
        <taxon>Gammaproteobacteria</taxon>
        <taxon>Enterobacterales</taxon>
        <taxon>Yersiniaceae</taxon>
        <taxon>Serratia</taxon>
    </lineage>
</organism>
<dbReference type="GeneID" id="61764572"/>
<dbReference type="InterPro" id="IPR038338">
    <property type="entry name" value="PriC_sf"/>
</dbReference>
<dbReference type="KEGG" id="srz:AXX16_4046"/>
<accession>A0A447QQB7</accession>
<evidence type="ECO:0000313" key="2">
    <source>
        <dbReference type="EMBL" id="VTP60813.1"/>
    </source>
</evidence>
<dbReference type="InterPro" id="IPR010890">
    <property type="entry name" value="PriC"/>
</dbReference>
<sequence length="178" mass="20307">MSTHRLIQVLEQQIAQLAGEVSPHGDAPIPQARFDSALFSHQGTRLRDYLAQIQHNFAQLKDAVNDNRTPQVAFLAEKLVAQIAALQRELATQALRRKNQPRAPKEEDLYHKLAEHQDYERRLIAMIQDRESLLGAQSTLAAQRKLQQEVAALEGRLMRCRQALARIERGIERKENGF</sequence>
<dbReference type="Proteomes" id="UP000307968">
    <property type="component" value="Chromosome"/>
</dbReference>
<dbReference type="Proteomes" id="UP000271603">
    <property type="component" value="Chromosome"/>
</dbReference>
<protein>
    <submittedName>
        <fullName evidence="1">Primosomal replication protein N</fullName>
    </submittedName>
</protein>
<dbReference type="RefSeq" id="WP_015671233.1">
    <property type="nucleotide sequence ID" value="NZ_CAMIPJ010000009.1"/>
</dbReference>
<evidence type="ECO:0000313" key="4">
    <source>
        <dbReference type="Proteomes" id="UP000307968"/>
    </source>
</evidence>
<gene>
    <name evidence="1" type="primary">priC</name>
    <name evidence="2" type="ORF">NCTC12971_01303</name>
    <name evidence="1" type="ORF">NCTC9419_03820</name>
</gene>
<dbReference type="Pfam" id="PF07445">
    <property type="entry name" value="PriC"/>
    <property type="match status" value="1"/>
</dbReference>
<dbReference type="EMBL" id="LR134155">
    <property type="protein sequence ID" value="VEA72225.1"/>
    <property type="molecule type" value="Genomic_DNA"/>
</dbReference>
<name>A0A447QQB7_SERRU</name>
<dbReference type="EMBL" id="LR590463">
    <property type="protein sequence ID" value="VTP60813.1"/>
    <property type="molecule type" value="Genomic_DNA"/>
</dbReference>
<reference evidence="1 3" key="1">
    <citation type="submission" date="2018-12" db="EMBL/GenBank/DDBJ databases">
        <authorList>
            <consortium name="Pathogen Informatics"/>
        </authorList>
    </citation>
    <scope>NUCLEOTIDE SEQUENCE [LARGE SCALE GENOMIC DNA]</scope>
    <source>
        <strain evidence="2 4">NCTC12971</strain>
        <strain evidence="1 3">NCTC9419</strain>
    </source>
</reference>
<dbReference type="AlphaFoldDB" id="A0A447QQB7"/>
<dbReference type="STRING" id="61652.AXX16_4046"/>
<proteinExistence type="predicted"/>